<dbReference type="InterPro" id="IPR002524">
    <property type="entry name" value="Cation_efflux"/>
</dbReference>
<dbReference type="PANTHER" id="PTHR13414:SF9">
    <property type="entry name" value="PROTON-COUPLED ZINC ANTIPORTER SLC30A9, MITOCHONDRIAL"/>
    <property type="match status" value="1"/>
</dbReference>
<sequence length="371" mass="39285">MTRDGARGAESDGSKGDGPEDDGPKGDGPEGDGPKGDGSKGDGETRGTVLTALVANLVIALAKTAGGLVAGSPALLSEAAHSVADSLNEVFLLASLSRSRRRPDARHPFGYGKERFFWSMLAAVGIFVTGGCFSGYQGLHTLLNPEAEATEGYLVVYVVLLVSLLAEGASLARAVRQVRGEAGRAGRGLLEQLRRGDDPTVRTVFAEDAAAVLGVLLALAGAGLHQWTGRPGWEAGAALAIAVLLMYVAYRLGRDAKDRLVGQAVDPAVQQQALDVLTGRPEVDTVTRLLTMQLGPRSALLAARIDLVDGLDSAGVEELCVRLKQRIRARCPEFDQVFLDITAADEDERRRAAERRRRLRETVRRQTAAGG</sequence>
<comment type="caution">
    <text evidence="9">The sequence shown here is derived from an EMBL/GenBank/DDBJ whole genome shotgun (WGS) entry which is preliminary data.</text>
</comment>
<feature type="transmembrane region" description="Helical" evidence="7">
    <location>
        <begin position="204"/>
        <end position="227"/>
    </location>
</feature>
<evidence type="ECO:0000256" key="3">
    <source>
        <dbReference type="ARBA" id="ARBA00022692"/>
    </source>
</evidence>
<evidence type="ECO:0000256" key="5">
    <source>
        <dbReference type="ARBA" id="ARBA00023136"/>
    </source>
</evidence>
<dbReference type="PANTHER" id="PTHR13414">
    <property type="entry name" value="HUEL-CATION TRANSPORTER"/>
    <property type="match status" value="1"/>
</dbReference>
<name>A0A9W6PGC8_9ACTN</name>
<dbReference type="InterPro" id="IPR027469">
    <property type="entry name" value="Cation_efflux_TMD_sf"/>
</dbReference>
<keyword evidence="2" id="KW-0813">Transport</keyword>
<feature type="transmembrane region" description="Helical" evidence="7">
    <location>
        <begin position="116"/>
        <end position="136"/>
    </location>
</feature>
<feature type="domain" description="Cation efflux protein transmembrane" evidence="8">
    <location>
        <begin position="50"/>
        <end position="260"/>
    </location>
</feature>
<dbReference type="GO" id="GO:0016020">
    <property type="term" value="C:membrane"/>
    <property type="evidence" value="ECO:0007669"/>
    <property type="project" value="UniProtKB-SubCell"/>
</dbReference>
<gene>
    <name evidence="9" type="ORF">Kpho01_24190</name>
</gene>
<reference evidence="9" key="1">
    <citation type="submission" date="2023-02" db="EMBL/GenBank/DDBJ databases">
        <title>Kitasatospora phosalacinea NBRC 14362.</title>
        <authorList>
            <person name="Ichikawa N."/>
            <person name="Sato H."/>
            <person name="Tonouchi N."/>
        </authorList>
    </citation>
    <scope>NUCLEOTIDE SEQUENCE</scope>
    <source>
        <strain evidence="9">NBRC 14362</strain>
    </source>
</reference>
<dbReference type="GO" id="GO:0008324">
    <property type="term" value="F:monoatomic cation transmembrane transporter activity"/>
    <property type="evidence" value="ECO:0007669"/>
    <property type="project" value="InterPro"/>
</dbReference>
<dbReference type="OrthoDB" id="9806522at2"/>
<keyword evidence="5 7" id="KW-0472">Membrane</keyword>
<evidence type="ECO:0000256" key="2">
    <source>
        <dbReference type="ARBA" id="ARBA00022448"/>
    </source>
</evidence>
<dbReference type="InterPro" id="IPR040177">
    <property type="entry name" value="SLC30A9"/>
</dbReference>
<feature type="region of interest" description="Disordered" evidence="6">
    <location>
        <begin position="350"/>
        <end position="371"/>
    </location>
</feature>
<keyword evidence="3 7" id="KW-0812">Transmembrane</keyword>
<feature type="transmembrane region" description="Helical" evidence="7">
    <location>
        <begin position="233"/>
        <end position="250"/>
    </location>
</feature>
<dbReference type="SUPFAM" id="SSF161111">
    <property type="entry name" value="Cation efflux protein transmembrane domain-like"/>
    <property type="match status" value="1"/>
</dbReference>
<evidence type="ECO:0000259" key="8">
    <source>
        <dbReference type="Pfam" id="PF01545"/>
    </source>
</evidence>
<evidence type="ECO:0000256" key="1">
    <source>
        <dbReference type="ARBA" id="ARBA00004141"/>
    </source>
</evidence>
<evidence type="ECO:0000256" key="4">
    <source>
        <dbReference type="ARBA" id="ARBA00022989"/>
    </source>
</evidence>
<accession>A0A9W6PGC8</accession>
<dbReference type="Gene3D" id="1.20.1510.10">
    <property type="entry name" value="Cation efflux protein transmembrane domain"/>
    <property type="match status" value="1"/>
</dbReference>
<evidence type="ECO:0000256" key="7">
    <source>
        <dbReference type="SAM" id="Phobius"/>
    </source>
</evidence>
<proteinExistence type="predicted"/>
<dbReference type="Proteomes" id="UP001165143">
    <property type="component" value="Unassembled WGS sequence"/>
</dbReference>
<organism evidence="9 10">
    <name type="scientific">Kitasatospora phosalacinea</name>
    <dbReference type="NCBI Taxonomy" id="2065"/>
    <lineage>
        <taxon>Bacteria</taxon>
        <taxon>Bacillati</taxon>
        <taxon>Actinomycetota</taxon>
        <taxon>Actinomycetes</taxon>
        <taxon>Kitasatosporales</taxon>
        <taxon>Streptomycetaceae</taxon>
        <taxon>Kitasatospora</taxon>
    </lineage>
</organism>
<evidence type="ECO:0000256" key="6">
    <source>
        <dbReference type="SAM" id="MobiDB-lite"/>
    </source>
</evidence>
<dbReference type="EMBL" id="BSRX01000012">
    <property type="protein sequence ID" value="GLW54408.1"/>
    <property type="molecule type" value="Genomic_DNA"/>
</dbReference>
<comment type="subcellular location">
    <subcellularLocation>
        <location evidence="1">Membrane</location>
        <topology evidence="1">Multi-pass membrane protein</topology>
    </subcellularLocation>
</comment>
<feature type="transmembrane region" description="Helical" evidence="7">
    <location>
        <begin position="156"/>
        <end position="175"/>
    </location>
</feature>
<dbReference type="Pfam" id="PF01545">
    <property type="entry name" value="Cation_efflux"/>
    <property type="match status" value="1"/>
</dbReference>
<dbReference type="NCBIfam" id="TIGR01297">
    <property type="entry name" value="CDF"/>
    <property type="match status" value="1"/>
</dbReference>
<evidence type="ECO:0000313" key="9">
    <source>
        <dbReference type="EMBL" id="GLW54408.1"/>
    </source>
</evidence>
<dbReference type="GO" id="GO:0006829">
    <property type="term" value="P:zinc ion transport"/>
    <property type="evidence" value="ECO:0007669"/>
    <property type="project" value="InterPro"/>
</dbReference>
<evidence type="ECO:0000313" key="10">
    <source>
        <dbReference type="Proteomes" id="UP001165143"/>
    </source>
</evidence>
<feature type="region of interest" description="Disordered" evidence="6">
    <location>
        <begin position="1"/>
        <end position="44"/>
    </location>
</feature>
<dbReference type="AlphaFoldDB" id="A0A9W6PGC8"/>
<dbReference type="InterPro" id="IPR058533">
    <property type="entry name" value="Cation_efflux_TM"/>
</dbReference>
<protein>
    <submittedName>
        <fullName evidence="9">Membrane protein</fullName>
    </submittedName>
</protein>
<keyword evidence="4 7" id="KW-1133">Transmembrane helix</keyword>